<reference evidence="1 2" key="1">
    <citation type="submission" date="2020-08" db="EMBL/GenBank/DDBJ databases">
        <title>Genomic Encyclopedia of Archaeal and Bacterial Type Strains, Phase II (KMG-II): from individual species to whole genera.</title>
        <authorList>
            <person name="Goeker M."/>
        </authorList>
    </citation>
    <scope>NUCLEOTIDE SEQUENCE [LARGE SCALE GENOMIC DNA]</scope>
    <source>
        <strain evidence="1 2">DSM 43850</strain>
    </source>
</reference>
<comment type="caution">
    <text evidence="1">The sequence shown here is derived from an EMBL/GenBank/DDBJ whole genome shotgun (WGS) entry which is preliminary data.</text>
</comment>
<proteinExistence type="predicted"/>
<sequence length="112" mass="11326">MTAAPSPTGDPSTDALLPLAGRLVGAAHDNDATGIEAALGEAEQLLGDSLAATRALVVVLAAMCDDDATPAELLAWRSNPTEYQRLRGLGVDTRTAAVLAATASPSRKDTAA</sequence>
<keyword evidence="2" id="KW-1185">Reference proteome</keyword>
<accession>A0ABR6BBD2</accession>
<dbReference type="RefSeq" id="WP_182836532.1">
    <property type="nucleotide sequence ID" value="NZ_BAAABQ010000065.1"/>
</dbReference>
<evidence type="ECO:0000313" key="2">
    <source>
        <dbReference type="Proteomes" id="UP000517916"/>
    </source>
</evidence>
<evidence type="ECO:0000313" key="1">
    <source>
        <dbReference type="EMBL" id="MBA8924022.1"/>
    </source>
</evidence>
<organism evidence="1 2">
    <name type="scientific">Kutzneria viridogrisea</name>
    <dbReference type="NCBI Taxonomy" id="47990"/>
    <lineage>
        <taxon>Bacteria</taxon>
        <taxon>Bacillati</taxon>
        <taxon>Actinomycetota</taxon>
        <taxon>Actinomycetes</taxon>
        <taxon>Pseudonocardiales</taxon>
        <taxon>Pseudonocardiaceae</taxon>
        <taxon>Kutzneria</taxon>
    </lineage>
</organism>
<name>A0ABR6BBD2_9PSEU</name>
<dbReference type="Proteomes" id="UP000517916">
    <property type="component" value="Unassembled WGS sequence"/>
</dbReference>
<gene>
    <name evidence="1" type="ORF">BC739_001219</name>
</gene>
<dbReference type="EMBL" id="JACJID010000001">
    <property type="protein sequence ID" value="MBA8924022.1"/>
    <property type="molecule type" value="Genomic_DNA"/>
</dbReference>
<protein>
    <submittedName>
        <fullName evidence="1">Uncharacterized protein</fullName>
    </submittedName>
</protein>